<dbReference type="EMBL" id="PEBX01000039">
    <property type="protein sequence ID" value="PTQ56197.1"/>
    <property type="molecule type" value="Genomic_DNA"/>
</dbReference>
<evidence type="ECO:0000313" key="1">
    <source>
        <dbReference type="EMBL" id="PTQ56197.1"/>
    </source>
</evidence>
<reference evidence="2" key="1">
    <citation type="journal article" date="2018" name="Sci. Rep.">
        <title>Lignite coal burning seam in the remote Altai Mountains harbors a hydrogen-driven thermophilic microbial community.</title>
        <authorList>
            <person name="Kadnikov V.V."/>
            <person name="Mardanov A.V."/>
            <person name="Ivasenko D.A."/>
            <person name="Antsiferov D.V."/>
            <person name="Beletsky A.V."/>
            <person name="Karnachuk O.V."/>
            <person name="Ravin N.V."/>
        </authorList>
    </citation>
    <scope>NUCLEOTIDE SEQUENCE [LARGE SCALE GENOMIC DNA]</scope>
</reference>
<evidence type="ECO:0000313" key="2">
    <source>
        <dbReference type="Proteomes" id="UP000244338"/>
    </source>
</evidence>
<gene>
    <name evidence="1" type="ORF">BSOLF_0584</name>
</gene>
<protein>
    <submittedName>
        <fullName evidence="1">Uncharacterized protein</fullName>
    </submittedName>
</protein>
<organism evidence="1 2">
    <name type="scientific">Candidatus Carbonibacillus altaicus</name>
    <dbReference type="NCBI Taxonomy" id="2163959"/>
    <lineage>
        <taxon>Bacteria</taxon>
        <taxon>Bacillati</taxon>
        <taxon>Bacillota</taxon>
        <taxon>Bacilli</taxon>
        <taxon>Bacillales</taxon>
        <taxon>Candidatus Carbonibacillus</taxon>
    </lineage>
</organism>
<dbReference type="AlphaFoldDB" id="A0A2R6Y0J8"/>
<dbReference type="Proteomes" id="UP000244338">
    <property type="component" value="Unassembled WGS sequence"/>
</dbReference>
<comment type="caution">
    <text evidence="1">The sequence shown here is derived from an EMBL/GenBank/DDBJ whole genome shotgun (WGS) entry which is preliminary data.</text>
</comment>
<name>A0A2R6Y0J8_9BACL</name>
<sequence>MVHNTWCKMDAPDSYRLEETALFAGSDKIKQVHGYTV</sequence>
<proteinExistence type="predicted"/>
<accession>A0A2R6Y0J8</accession>